<sequence length="301" mass="32145">MEAIKQFSSSSPDKEAINKVSNREKMKAYLRNPLSFGLFLLVIGAGILTFGVLICLVGYILLKGIPHLDPGLFALNYNTENVSLMPALINTVIMTFFSLLIAAPLGIFSAIFLVEYAKRGNKFVNIIRLTAETLAGIPSIVYGLFGLLFFVTALGWGYSILAGAFTLAIMILPLIMRTTEEALKSVPDSFREGSFGLGAGKLRTVFVIVLPTAVPGILAGVILGTGRIVGETAALIYTAGTVADIPESLLSSGRTLAVHMYALSSEGLYMNQSYATAVVLLVIVIAINTLSGFIAKRITAR</sequence>
<dbReference type="GO" id="GO:0005315">
    <property type="term" value="F:phosphate transmembrane transporter activity"/>
    <property type="evidence" value="ECO:0007669"/>
    <property type="project" value="InterPro"/>
</dbReference>
<proteinExistence type="inferred from homology"/>
<dbReference type="KEGG" id="abut:Ami103574_15535"/>
<organism evidence="10 11">
    <name type="scientific">Aminipila butyrica</name>
    <dbReference type="NCBI Taxonomy" id="433296"/>
    <lineage>
        <taxon>Bacteria</taxon>
        <taxon>Bacillati</taxon>
        <taxon>Bacillota</taxon>
        <taxon>Clostridia</taxon>
        <taxon>Peptostreptococcales</taxon>
        <taxon>Anaerovoracaceae</taxon>
        <taxon>Aminipila</taxon>
    </lineage>
</organism>
<comment type="similarity">
    <text evidence="2 8">Belongs to the binding-protein-dependent transport system permease family. CysTW subfamily.</text>
</comment>
<evidence type="ECO:0000256" key="4">
    <source>
        <dbReference type="ARBA" id="ARBA00022475"/>
    </source>
</evidence>
<dbReference type="InterPro" id="IPR000515">
    <property type="entry name" value="MetI-like"/>
</dbReference>
<dbReference type="RefSeq" id="WP_163067855.1">
    <property type="nucleotide sequence ID" value="NZ_CP048649.1"/>
</dbReference>
<dbReference type="InterPro" id="IPR035906">
    <property type="entry name" value="MetI-like_sf"/>
</dbReference>
<name>A0A858C079_9FIRM</name>
<feature type="transmembrane region" description="Helical" evidence="8">
    <location>
        <begin position="156"/>
        <end position="175"/>
    </location>
</feature>
<evidence type="ECO:0000256" key="5">
    <source>
        <dbReference type="ARBA" id="ARBA00022692"/>
    </source>
</evidence>
<dbReference type="Proteomes" id="UP000466848">
    <property type="component" value="Chromosome"/>
</dbReference>
<dbReference type="AlphaFoldDB" id="A0A858C079"/>
<keyword evidence="11" id="KW-1185">Reference proteome</keyword>
<dbReference type="CDD" id="cd06261">
    <property type="entry name" value="TM_PBP2"/>
    <property type="match status" value="1"/>
</dbReference>
<dbReference type="InterPro" id="IPR005672">
    <property type="entry name" value="Phosphate_PstA"/>
</dbReference>
<keyword evidence="7 8" id="KW-0472">Membrane</keyword>
<dbReference type="PANTHER" id="PTHR43470:SF3">
    <property type="entry name" value="PHOSPHATE TRANSPORT SYSTEM PERMEASE PROTEIN PSTA-RELATED"/>
    <property type="match status" value="1"/>
</dbReference>
<comment type="subcellular location">
    <subcellularLocation>
        <location evidence="1 8">Cell membrane</location>
        <topology evidence="1 8">Multi-pass membrane protein</topology>
    </subcellularLocation>
</comment>
<dbReference type="PANTHER" id="PTHR43470">
    <property type="entry name" value="PHOSPHATE TRANSPORT SYSTEM PERMEASE PROTEIN PSTA-RELATED"/>
    <property type="match status" value="1"/>
</dbReference>
<feature type="transmembrane region" description="Helical" evidence="8">
    <location>
        <begin position="274"/>
        <end position="295"/>
    </location>
</feature>
<feature type="transmembrane region" description="Helical" evidence="8">
    <location>
        <begin position="126"/>
        <end position="150"/>
    </location>
</feature>
<dbReference type="NCBIfam" id="TIGR00974">
    <property type="entry name" value="3a0107s02c"/>
    <property type="match status" value="1"/>
</dbReference>
<feature type="transmembrane region" description="Helical" evidence="8">
    <location>
        <begin position="204"/>
        <end position="223"/>
    </location>
</feature>
<dbReference type="Pfam" id="PF00528">
    <property type="entry name" value="BPD_transp_1"/>
    <property type="match status" value="1"/>
</dbReference>
<keyword evidence="3" id="KW-0813">Transport</keyword>
<dbReference type="GO" id="GO:0035435">
    <property type="term" value="P:phosphate ion transmembrane transport"/>
    <property type="evidence" value="ECO:0007669"/>
    <property type="project" value="InterPro"/>
</dbReference>
<evidence type="ECO:0000313" key="11">
    <source>
        <dbReference type="Proteomes" id="UP000466848"/>
    </source>
</evidence>
<dbReference type="EMBL" id="CP048649">
    <property type="protein sequence ID" value="QIB70620.1"/>
    <property type="molecule type" value="Genomic_DNA"/>
</dbReference>
<dbReference type="GO" id="GO:0005886">
    <property type="term" value="C:plasma membrane"/>
    <property type="evidence" value="ECO:0007669"/>
    <property type="project" value="UniProtKB-SubCell"/>
</dbReference>
<evidence type="ECO:0000256" key="3">
    <source>
        <dbReference type="ARBA" id="ARBA00022448"/>
    </source>
</evidence>
<dbReference type="Gene3D" id="1.10.3720.10">
    <property type="entry name" value="MetI-like"/>
    <property type="match status" value="1"/>
</dbReference>
<accession>A0A858C079</accession>
<protein>
    <recommendedName>
        <fullName evidence="8">Phosphate transport system permease protein PstA</fullName>
    </recommendedName>
</protein>
<keyword evidence="5 8" id="KW-0812">Transmembrane</keyword>
<evidence type="ECO:0000313" key="10">
    <source>
        <dbReference type="EMBL" id="QIB70620.1"/>
    </source>
</evidence>
<feature type="transmembrane region" description="Helical" evidence="8">
    <location>
        <begin position="36"/>
        <end position="62"/>
    </location>
</feature>
<feature type="transmembrane region" description="Helical" evidence="8">
    <location>
        <begin position="82"/>
        <end position="114"/>
    </location>
</feature>
<gene>
    <name evidence="10" type="primary">pstA</name>
    <name evidence="10" type="ORF">Ami103574_15535</name>
</gene>
<dbReference type="PROSITE" id="PS50928">
    <property type="entry name" value="ABC_TM1"/>
    <property type="match status" value="1"/>
</dbReference>
<keyword evidence="6 8" id="KW-1133">Transmembrane helix</keyword>
<evidence type="ECO:0000256" key="2">
    <source>
        <dbReference type="ARBA" id="ARBA00007069"/>
    </source>
</evidence>
<reference evidence="10 11" key="1">
    <citation type="submission" date="2020-02" db="EMBL/GenBank/DDBJ databases">
        <authorList>
            <person name="Kim Y.B."/>
            <person name="Roh S.W."/>
        </authorList>
    </citation>
    <scope>NUCLEOTIDE SEQUENCE [LARGE SCALE GENOMIC DNA]</scope>
    <source>
        <strain evidence="10 11">DSM 103574</strain>
    </source>
</reference>
<evidence type="ECO:0000256" key="1">
    <source>
        <dbReference type="ARBA" id="ARBA00004651"/>
    </source>
</evidence>
<evidence type="ECO:0000259" key="9">
    <source>
        <dbReference type="PROSITE" id="PS50928"/>
    </source>
</evidence>
<evidence type="ECO:0000256" key="7">
    <source>
        <dbReference type="ARBA" id="ARBA00023136"/>
    </source>
</evidence>
<keyword evidence="4 8" id="KW-1003">Cell membrane</keyword>
<feature type="domain" description="ABC transmembrane type-1" evidence="9">
    <location>
        <begin position="88"/>
        <end position="291"/>
    </location>
</feature>
<dbReference type="SUPFAM" id="SSF161098">
    <property type="entry name" value="MetI-like"/>
    <property type="match status" value="1"/>
</dbReference>
<evidence type="ECO:0000256" key="6">
    <source>
        <dbReference type="ARBA" id="ARBA00022989"/>
    </source>
</evidence>
<evidence type="ECO:0000256" key="8">
    <source>
        <dbReference type="RuleBase" id="RU363043"/>
    </source>
</evidence>